<proteinExistence type="predicted"/>
<sequence>MKINNKNLGVLLCLCLALILLLIALNYSNGRLSHSSPLNSVVKEPNTLKTTPPLSLKQKTLDDLSDKNTIAPLEKGIQDQNNQLAVMAIPRWKQQGQLKTHLVQLKNKAGKGDIDAKYIVAANLRYCFTAPIDDFALQAKLEAIADYTDAGEAIDATLERFDYCSGINQEQRREFYLYFYDAAQNGSVAAQQTFADITAEFYMQSQGFKTQNRDEYIKKRDAFKLQKIAFLEQAAQHGSEKALMKLSALYHSQQISGNSLAKSYALNRLMMEITENGELYNRYAWFEQRLYPQLSQAELSEANTIVNDWLANIYQNGSLYPY</sequence>
<dbReference type="EMBL" id="CP162515">
    <property type="protein sequence ID" value="XDH89529.1"/>
    <property type="molecule type" value="Genomic_DNA"/>
</dbReference>
<gene>
    <name evidence="1" type="ORF">ABZP26_16505</name>
</gene>
<dbReference type="AlphaFoldDB" id="A0AB39AVR8"/>
<name>A0AB39AVR8_9GAMM</name>
<evidence type="ECO:0000313" key="1">
    <source>
        <dbReference type="EMBL" id="XDH89529.1"/>
    </source>
</evidence>
<accession>A0AB39AVR8</accession>
<protein>
    <submittedName>
        <fullName evidence="1">Uncharacterized protein</fullName>
    </submittedName>
</protein>
<dbReference type="RefSeq" id="WP_010388886.1">
    <property type="nucleotide sequence ID" value="NZ_CP162515.1"/>
</dbReference>
<reference evidence="1" key="1">
    <citation type="submission" date="2024-07" db="EMBL/GenBank/DDBJ databases">
        <authorList>
            <person name="Jiang Y."/>
            <person name="Qin Q."/>
        </authorList>
    </citation>
    <scope>NUCLEOTIDE SEQUENCE</scope>
    <source>
        <strain evidence="1">SD03</strain>
    </source>
</reference>
<organism evidence="1">
    <name type="scientific">Pseudoalteromonas sp. SD03</name>
    <dbReference type="NCBI Taxonomy" id="3231719"/>
    <lineage>
        <taxon>Bacteria</taxon>
        <taxon>Pseudomonadati</taxon>
        <taxon>Pseudomonadota</taxon>
        <taxon>Gammaproteobacteria</taxon>
        <taxon>Alteromonadales</taxon>
        <taxon>Pseudoalteromonadaceae</taxon>
        <taxon>Pseudoalteromonas</taxon>
    </lineage>
</organism>